<name>A0AAE1QAE1_9EUCA</name>
<reference evidence="2" key="1">
    <citation type="submission" date="2023-11" db="EMBL/GenBank/DDBJ databases">
        <title>Genome assemblies of two species of porcelain crab, Petrolisthes cinctipes and Petrolisthes manimaculis (Anomura: Porcellanidae).</title>
        <authorList>
            <person name="Angst P."/>
        </authorList>
    </citation>
    <scope>NUCLEOTIDE SEQUENCE</scope>
    <source>
        <strain evidence="2">PB745_02</strain>
        <tissue evidence="2">Gill</tissue>
    </source>
</reference>
<feature type="region of interest" description="Disordered" evidence="1">
    <location>
        <begin position="113"/>
        <end position="153"/>
    </location>
</feature>
<organism evidence="2 3">
    <name type="scientific">Petrolisthes manimaculis</name>
    <dbReference type="NCBI Taxonomy" id="1843537"/>
    <lineage>
        <taxon>Eukaryota</taxon>
        <taxon>Metazoa</taxon>
        <taxon>Ecdysozoa</taxon>
        <taxon>Arthropoda</taxon>
        <taxon>Crustacea</taxon>
        <taxon>Multicrustacea</taxon>
        <taxon>Malacostraca</taxon>
        <taxon>Eumalacostraca</taxon>
        <taxon>Eucarida</taxon>
        <taxon>Decapoda</taxon>
        <taxon>Pleocyemata</taxon>
        <taxon>Anomura</taxon>
        <taxon>Galatheoidea</taxon>
        <taxon>Porcellanidae</taxon>
        <taxon>Petrolisthes</taxon>
    </lineage>
</organism>
<dbReference type="EMBL" id="JAWZYT010000470">
    <property type="protein sequence ID" value="KAK4323124.1"/>
    <property type="molecule type" value="Genomic_DNA"/>
</dbReference>
<feature type="compositionally biased region" description="Polar residues" evidence="1">
    <location>
        <begin position="113"/>
        <end position="129"/>
    </location>
</feature>
<evidence type="ECO:0000313" key="2">
    <source>
        <dbReference type="EMBL" id="KAK4323124.1"/>
    </source>
</evidence>
<dbReference type="AlphaFoldDB" id="A0AAE1QAE1"/>
<evidence type="ECO:0000256" key="1">
    <source>
        <dbReference type="SAM" id="MobiDB-lite"/>
    </source>
</evidence>
<evidence type="ECO:0000313" key="3">
    <source>
        <dbReference type="Proteomes" id="UP001292094"/>
    </source>
</evidence>
<proteinExistence type="predicted"/>
<comment type="caution">
    <text evidence="2">The sequence shown here is derived from an EMBL/GenBank/DDBJ whole genome shotgun (WGS) entry which is preliminary data.</text>
</comment>
<sequence length="166" mass="18586">MGAVWRCSTYYTSDQKFEAVLRALPYEMFDTISSILMQDIAYDTLKEVIIVSHGMTGQQYLKVLEDVLLKGRRPSALLRHMQQLNNKAGKPFTEAVTCSHAPPFSCISKLNKTSHSKPTPNSQTHSWSHLWTAPAHGPLSTPPPTSSRHHTRRSIGCVTCVTHKVK</sequence>
<protein>
    <submittedName>
        <fullName evidence="2">Uncharacterized protein</fullName>
    </submittedName>
</protein>
<accession>A0AAE1QAE1</accession>
<keyword evidence="3" id="KW-1185">Reference proteome</keyword>
<dbReference type="Proteomes" id="UP001292094">
    <property type="component" value="Unassembled WGS sequence"/>
</dbReference>
<gene>
    <name evidence="2" type="ORF">Pmani_006158</name>
</gene>